<dbReference type="Pfam" id="PF18029">
    <property type="entry name" value="Glyoxalase_6"/>
    <property type="match status" value="1"/>
</dbReference>
<dbReference type="RefSeq" id="WP_310368017.1">
    <property type="nucleotide sequence ID" value="NZ_JAVDYB010000001.1"/>
</dbReference>
<proteinExistence type="predicted"/>
<evidence type="ECO:0000313" key="3">
    <source>
        <dbReference type="Proteomes" id="UP001183643"/>
    </source>
</evidence>
<dbReference type="AlphaFoldDB" id="A0AAE3YM96"/>
<accession>A0AAE3YM96</accession>
<evidence type="ECO:0000313" key="2">
    <source>
        <dbReference type="EMBL" id="MDR7276125.1"/>
    </source>
</evidence>
<dbReference type="InterPro" id="IPR041581">
    <property type="entry name" value="Glyoxalase_6"/>
</dbReference>
<name>A0AAE3YM96_9ACTN</name>
<dbReference type="Proteomes" id="UP001183643">
    <property type="component" value="Unassembled WGS sequence"/>
</dbReference>
<dbReference type="EMBL" id="JAVDYB010000001">
    <property type="protein sequence ID" value="MDR7276125.1"/>
    <property type="molecule type" value="Genomic_DNA"/>
</dbReference>
<protein>
    <recommendedName>
        <fullName evidence="1">Glyoxalase-like domain-containing protein</fullName>
    </recommendedName>
</protein>
<dbReference type="InterPro" id="IPR029068">
    <property type="entry name" value="Glyas_Bleomycin-R_OHBP_Dase"/>
</dbReference>
<feature type="domain" description="Glyoxalase-like" evidence="1">
    <location>
        <begin position="38"/>
        <end position="77"/>
    </location>
</feature>
<comment type="caution">
    <text evidence="2">The sequence shown here is derived from an EMBL/GenBank/DDBJ whole genome shotgun (WGS) entry which is preliminary data.</text>
</comment>
<organism evidence="2 3">
    <name type="scientific">Catenuloplanes atrovinosus</name>
    <dbReference type="NCBI Taxonomy" id="137266"/>
    <lineage>
        <taxon>Bacteria</taxon>
        <taxon>Bacillati</taxon>
        <taxon>Actinomycetota</taxon>
        <taxon>Actinomycetes</taxon>
        <taxon>Micromonosporales</taxon>
        <taxon>Micromonosporaceae</taxon>
        <taxon>Catenuloplanes</taxon>
    </lineage>
</organism>
<evidence type="ECO:0000259" key="1">
    <source>
        <dbReference type="Pfam" id="PF18029"/>
    </source>
</evidence>
<reference evidence="2" key="1">
    <citation type="submission" date="2023-07" db="EMBL/GenBank/DDBJ databases">
        <title>Sequencing the genomes of 1000 actinobacteria strains.</title>
        <authorList>
            <person name="Klenk H.-P."/>
        </authorList>
    </citation>
    <scope>NUCLEOTIDE SEQUENCE</scope>
    <source>
        <strain evidence="2">DSM 44707</strain>
    </source>
</reference>
<dbReference type="Gene3D" id="3.10.180.10">
    <property type="entry name" value="2,3-Dihydroxybiphenyl 1,2-Dioxygenase, domain 1"/>
    <property type="match status" value="1"/>
</dbReference>
<gene>
    <name evidence="2" type="ORF">J2S41_002903</name>
</gene>
<sequence>MKLETERLTLRRWRDDDLGALEMPDRRLTGMAAVWSGVTIDCVDPVRVARFWAELLGREAGPSRDGWVYLGERGDPQPRPARRTSVRSPRAWAAWWPGAARS</sequence>
<keyword evidence="3" id="KW-1185">Reference proteome</keyword>